<keyword evidence="4" id="KW-1185">Reference proteome</keyword>
<dbReference type="GO" id="GO:0005737">
    <property type="term" value="C:cytoplasm"/>
    <property type="evidence" value="ECO:0007669"/>
    <property type="project" value="TreeGrafter"/>
</dbReference>
<dbReference type="OrthoDB" id="248120at2759"/>
<dbReference type="EMBL" id="JIBK01000004">
    <property type="protein sequence ID" value="POM82496.1"/>
    <property type="molecule type" value="Genomic_DNA"/>
</dbReference>
<dbReference type="Gene3D" id="1.10.287.370">
    <property type="match status" value="1"/>
</dbReference>
<dbReference type="CDD" id="cd23161">
    <property type="entry name" value="Prefoldin_6"/>
    <property type="match status" value="1"/>
</dbReference>
<comment type="caution">
    <text evidence="3">The sequence shown here is derived from an EMBL/GenBank/DDBJ whole genome shotgun (WGS) entry which is preliminary data.</text>
</comment>
<reference evidence="3 4" key="1">
    <citation type="submission" date="2014-04" db="EMBL/GenBank/DDBJ databases">
        <title>Comparative Genomics of Cryptosporidium Species.</title>
        <authorList>
            <person name="Silva J.C."/>
            <person name="Su Q."/>
            <person name="Chalmers R."/>
            <person name="Chibucos M.C."/>
            <person name="Elwin K."/>
            <person name="Godinez A."/>
            <person name="Guo F."/>
            <person name="Huynh K."/>
            <person name="Orvis J."/>
            <person name="Ott S."/>
            <person name="Sadzewicz L."/>
            <person name="Sengamalay N."/>
            <person name="Shetty A."/>
            <person name="Sun M."/>
            <person name="Tallon L."/>
            <person name="Xiao L."/>
            <person name="Zhang H."/>
            <person name="Fraser C.M."/>
            <person name="Zhu G."/>
            <person name="Kissinger J."/>
            <person name="Widmer G."/>
        </authorList>
    </citation>
    <scope>NUCLEOTIDE SEQUENCE [LARGE SCALE GENOMIC DNA]</scope>
    <source>
        <strain evidence="3 4">UKMEL1</strain>
    </source>
</reference>
<dbReference type="PANTHER" id="PTHR21431">
    <property type="entry name" value="PREFOLDIN SUBUNIT 6"/>
    <property type="match status" value="1"/>
</dbReference>
<organism evidence="3 4">
    <name type="scientific">Cryptosporidium meleagridis</name>
    <dbReference type="NCBI Taxonomy" id="93969"/>
    <lineage>
        <taxon>Eukaryota</taxon>
        <taxon>Sar</taxon>
        <taxon>Alveolata</taxon>
        <taxon>Apicomplexa</taxon>
        <taxon>Conoidasida</taxon>
        <taxon>Coccidia</taxon>
        <taxon>Eucoccidiorida</taxon>
        <taxon>Eimeriorina</taxon>
        <taxon>Cryptosporidiidae</taxon>
        <taxon>Cryptosporidium</taxon>
    </lineage>
</organism>
<dbReference type="GO" id="GO:0051082">
    <property type="term" value="F:unfolded protein binding"/>
    <property type="evidence" value="ECO:0007669"/>
    <property type="project" value="InterPro"/>
</dbReference>
<dbReference type="AlphaFoldDB" id="A0A2P4YXS6"/>
<dbReference type="GO" id="GO:0051131">
    <property type="term" value="P:chaperone-mediated protein complex assembly"/>
    <property type="evidence" value="ECO:0007669"/>
    <property type="project" value="TreeGrafter"/>
</dbReference>
<proteinExistence type="inferred from homology"/>
<sequence length="133" mass="15383">MASNSNEHELITKEFLETQKKFEQINERRRILVAQESENQMVSKELDLLESDAVIYKLVGSVMVKQSLDDAKSTVSKRLEYITSEIESVNKSFESLQSKLVEKSNQVSYNHYLLITFLINPKSTIQLQKLQKV</sequence>
<evidence type="ECO:0000256" key="1">
    <source>
        <dbReference type="ARBA" id="ARBA00008045"/>
    </source>
</evidence>
<name>A0A2P4YXS6_9CRYT</name>
<dbReference type="SUPFAM" id="SSF46579">
    <property type="entry name" value="Prefoldin"/>
    <property type="match status" value="1"/>
</dbReference>
<dbReference type="InterPro" id="IPR009053">
    <property type="entry name" value="Prefoldin"/>
</dbReference>
<dbReference type="VEuPathDB" id="CryptoDB:CmeUKMEL1_02685"/>
<dbReference type="PANTHER" id="PTHR21431:SF0">
    <property type="entry name" value="PREFOLDIN SUBUNIT 6"/>
    <property type="match status" value="1"/>
</dbReference>
<dbReference type="InterPro" id="IPR002777">
    <property type="entry name" value="PFD_beta-like"/>
</dbReference>
<dbReference type="Proteomes" id="UP000236928">
    <property type="component" value="Unassembled WGS sequence"/>
</dbReference>
<dbReference type="GO" id="GO:0006457">
    <property type="term" value="P:protein folding"/>
    <property type="evidence" value="ECO:0007669"/>
    <property type="project" value="InterPro"/>
</dbReference>
<evidence type="ECO:0000256" key="2">
    <source>
        <dbReference type="ARBA" id="ARBA00023186"/>
    </source>
</evidence>
<comment type="similarity">
    <text evidence="1">Belongs to the prefoldin subunit beta family.</text>
</comment>
<dbReference type="GO" id="GO:0051087">
    <property type="term" value="F:protein-folding chaperone binding"/>
    <property type="evidence" value="ECO:0007669"/>
    <property type="project" value="TreeGrafter"/>
</dbReference>
<keyword evidence="2" id="KW-0143">Chaperone</keyword>
<dbReference type="Pfam" id="PF01920">
    <property type="entry name" value="Prefoldin_2"/>
    <property type="match status" value="1"/>
</dbReference>
<gene>
    <name evidence="3" type="ORF">CmeUKMEL1_02685</name>
</gene>
<evidence type="ECO:0000313" key="4">
    <source>
        <dbReference type="Proteomes" id="UP000236928"/>
    </source>
</evidence>
<dbReference type="GO" id="GO:0016272">
    <property type="term" value="C:prefoldin complex"/>
    <property type="evidence" value="ECO:0007669"/>
    <property type="project" value="InterPro"/>
</dbReference>
<evidence type="ECO:0000313" key="3">
    <source>
        <dbReference type="EMBL" id="POM82496.1"/>
    </source>
</evidence>
<protein>
    <submittedName>
        <fullName evidence="3">Prefoldin subunit family protein</fullName>
    </submittedName>
</protein>
<accession>A0A2P4YXS6</accession>